<keyword evidence="1" id="KW-0812">Transmembrane</keyword>
<keyword evidence="1" id="KW-0472">Membrane</keyword>
<sequence length="345" mass="36759">MGKLIDALYYLVVTALIGGFVVQGALKLTPTLEHTFGTAAARVPDSWAFPLAIIGLLTLNLLLERILPLRALSEAHWVYTARPARRMPGFDGLSWVQLGLVGAVAALVGMGQGMWWQYAVIAVLSRFMMGMRNWTLAQLLAAGVTRSVGLGGLSVQDSELVSQAFAQCAITNNPKVWLAVRPAGNPWLLVARRYGRRFYLPLLVVIIVCLSLSMAPTWPQVAAVVFLLAWSILGAGVARCARFGMWGSPETARVLWVVVAGHALVAAMILWVTWRAVNPAALVATVVMVVYVGVVRSRPRAATSAEVVDSGLGAMVSPDLIGYYGKGLVVALVGAVITLAAISGS</sequence>
<feature type="transmembrane region" description="Helical" evidence="1">
    <location>
        <begin position="280"/>
        <end position="299"/>
    </location>
</feature>
<accession>A0A6H9XP10</accession>
<feature type="transmembrane region" description="Helical" evidence="1">
    <location>
        <begin position="253"/>
        <end position="274"/>
    </location>
</feature>
<feature type="transmembrane region" description="Helical" evidence="1">
    <location>
        <begin position="221"/>
        <end position="241"/>
    </location>
</feature>
<comment type="caution">
    <text evidence="2">The sequence shown here is derived from an EMBL/GenBank/DDBJ whole genome shotgun (WGS) entry which is preliminary data.</text>
</comment>
<reference evidence="2 3" key="1">
    <citation type="submission" date="2018-06" db="EMBL/GenBank/DDBJ databases">
        <authorList>
            <consortium name="Pathogen Informatics"/>
            <person name="Doyle S."/>
        </authorList>
    </citation>
    <scope>NUCLEOTIDE SEQUENCE [LARGE SCALE GENOMIC DNA]</scope>
    <source>
        <strain evidence="2 3">NCTC10254</strain>
    </source>
</reference>
<feature type="transmembrane region" description="Helical" evidence="1">
    <location>
        <begin position="320"/>
        <end position="342"/>
    </location>
</feature>
<dbReference type="GeneID" id="84573455"/>
<dbReference type="RefSeq" id="WP_005524809.1">
    <property type="nucleotide sequence ID" value="NZ_CP050134.2"/>
</dbReference>
<dbReference type="EMBL" id="UARK01000001">
    <property type="protein sequence ID" value="SPW23704.1"/>
    <property type="molecule type" value="Genomic_DNA"/>
</dbReference>
<feature type="transmembrane region" description="Helical" evidence="1">
    <location>
        <begin position="115"/>
        <end position="131"/>
    </location>
</feature>
<keyword evidence="1" id="KW-1133">Transmembrane helix</keyword>
<name>A0A6H9XP10_9CORY</name>
<evidence type="ECO:0000313" key="3">
    <source>
        <dbReference type="Proteomes" id="UP000249886"/>
    </source>
</evidence>
<evidence type="ECO:0000313" key="2">
    <source>
        <dbReference type="EMBL" id="SPW23704.1"/>
    </source>
</evidence>
<protein>
    <submittedName>
        <fullName evidence="2">ABC-type transporter, permease component</fullName>
    </submittedName>
</protein>
<proteinExistence type="predicted"/>
<feature type="transmembrane region" description="Helical" evidence="1">
    <location>
        <begin position="7"/>
        <end position="26"/>
    </location>
</feature>
<dbReference type="AlphaFoldDB" id="A0A6H9XP10"/>
<feature type="transmembrane region" description="Helical" evidence="1">
    <location>
        <begin position="198"/>
        <end position="215"/>
    </location>
</feature>
<gene>
    <name evidence="2" type="ORF">NCTC10254_00061</name>
</gene>
<feature type="transmembrane region" description="Helical" evidence="1">
    <location>
        <begin position="92"/>
        <end position="109"/>
    </location>
</feature>
<evidence type="ECO:0000256" key="1">
    <source>
        <dbReference type="SAM" id="Phobius"/>
    </source>
</evidence>
<organism evidence="2 3">
    <name type="scientific">Corynebacterium matruchotii</name>
    <dbReference type="NCBI Taxonomy" id="43768"/>
    <lineage>
        <taxon>Bacteria</taxon>
        <taxon>Bacillati</taxon>
        <taxon>Actinomycetota</taxon>
        <taxon>Actinomycetes</taxon>
        <taxon>Mycobacteriales</taxon>
        <taxon>Corynebacteriaceae</taxon>
        <taxon>Corynebacterium</taxon>
    </lineage>
</organism>
<feature type="transmembrane region" description="Helical" evidence="1">
    <location>
        <begin position="46"/>
        <end position="63"/>
    </location>
</feature>
<dbReference type="Proteomes" id="UP000249886">
    <property type="component" value="Unassembled WGS sequence"/>
</dbReference>